<organism evidence="1 2">
    <name type="scientific">Parathielavia hyrcaniae</name>
    <dbReference type="NCBI Taxonomy" id="113614"/>
    <lineage>
        <taxon>Eukaryota</taxon>
        <taxon>Fungi</taxon>
        <taxon>Dikarya</taxon>
        <taxon>Ascomycota</taxon>
        <taxon>Pezizomycotina</taxon>
        <taxon>Sordariomycetes</taxon>
        <taxon>Sordariomycetidae</taxon>
        <taxon>Sordariales</taxon>
        <taxon>Chaetomiaceae</taxon>
        <taxon>Parathielavia</taxon>
    </lineage>
</organism>
<name>A0AAN6T2C7_9PEZI</name>
<dbReference type="SUPFAM" id="SSF52047">
    <property type="entry name" value="RNI-like"/>
    <property type="match status" value="1"/>
</dbReference>
<dbReference type="EMBL" id="MU863631">
    <property type="protein sequence ID" value="KAK4102550.1"/>
    <property type="molecule type" value="Genomic_DNA"/>
</dbReference>
<reference evidence="1" key="1">
    <citation type="journal article" date="2023" name="Mol. Phylogenet. Evol.">
        <title>Genome-scale phylogeny and comparative genomics of the fungal order Sordariales.</title>
        <authorList>
            <person name="Hensen N."/>
            <person name="Bonometti L."/>
            <person name="Westerberg I."/>
            <person name="Brannstrom I.O."/>
            <person name="Guillou S."/>
            <person name="Cros-Aarteil S."/>
            <person name="Calhoun S."/>
            <person name="Haridas S."/>
            <person name="Kuo A."/>
            <person name="Mondo S."/>
            <person name="Pangilinan J."/>
            <person name="Riley R."/>
            <person name="LaButti K."/>
            <person name="Andreopoulos B."/>
            <person name="Lipzen A."/>
            <person name="Chen C."/>
            <person name="Yan M."/>
            <person name="Daum C."/>
            <person name="Ng V."/>
            <person name="Clum A."/>
            <person name="Steindorff A."/>
            <person name="Ohm R.A."/>
            <person name="Martin F."/>
            <person name="Silar P."/>
            <person name="Natvig D.O."/>
            <person name="Lalanne C."/>
            <person name="Gautier V."/>
            <person name="Ament-Velasquez S.L."/>
            <person name="Kruys A."/>
            <person name="Hutchinson M.I."/>
            <person name="Powell A.J."/>
            <person name="Barry K."/>
            <person name="Miller A.N."/>
            <person name="Grigoriev I.V."/>
            <person name="Debuchy R."/>
            <person name="Gladieux P."/>
            <person name="Hiltunen Thoren M."/>
            <person name="Johannesson H."/>
        </authorList>
    </citation>
    <scope>NUCLEOTIDE SEQUENCE</scope>
    <source>
        <strain evidence="1">CBS 757.83</strain>
    </source>
</reference>
<dbReference type="Proteomes" id="UP001305647">
    <property type="component" value="Unassembled WGS sequence"/>
</dbReference>
<dbReference type="Gene3D" id="3.80.10.10">
    <property type="entry name" value="Ribonuclease Inhibitor"/>
    <property type="match status" value="1"/>
</dbReference>
<evidence type="ECO:0000313" key="2">
    <source>
        <dbReference type="Proteomes" id="UP001305647"/>
    </source>
</evidence>
<reference evidence="1" key="2">
    <citation type="submission" date="2023-05" db="EMBL/GenBank/DDBJ databases">
        <authorList>
            <consortium name="Lawrence Berkeley National Laboratory"/>
            <person name="Steindorff A."/>
            <person name="Hensen N."/>
            <person name="Bonometti L."/>
            <person name="Westerberg I."/>
            <person name="Brannstrom I.O."/>
            <person name="Guillou S."/>
            <person name="Cros-Aarteil S."/>
            <person name="Calhoun S."/>
            <person name="Haridas S."/>
            <person name="Kuo A."/>
            <person name="Mondo S."/>
            <person name="Pangilinan J."/>
            <person name="Riley R."/>
            <person name="Labutti K."/>
            <person name="Andreopoulos B."/>
            <person name="Lipzen A."/>
            <person name="Chen C."/>
            <person name="Yanf M."/>
            <person name="Daum C."/>
            <person name="Ng V."/>
            <person name="Clum A."/>
            <person name="Ohm R."/>
            <person name="Martin F."/>
            <person name="Silar P."/>
            <person name="Natvig D."/>
            <person name="Lalanne C."/>
            <person name="Gautier V."/>
            <person name="Ament-Velasquez S.L."/>
            <person name="Kruys A."/>
            <person name="Hutchinson M.I."/>
            <person name="Powell A.J."/>
            <person name="Barry K."/>
            <person name="Miller A.N."/>
            <person name="Grigoriev I.V."/>
            <person name="Debuchy R."/>
            <person name="Gladieux P."/>
            <person name="Thoren M.H."/>
            <person name="Johannesson H."/>
        </authorList>
    </citation>
    <scope>NUCLEOTIDE SEQUENCE</scope>
    <source>
        <strain evidence="1">CBS 757.83</strain>
    </source>
</reference>
<accession>A0AAN6T2C7</accession>
<dbReference type="InterPro" id="IPR032675">
    <property type="entry name" value="LRR_dom_sf"/>
</dbReference>
<evidence type="ECO:0000313" key="1">
    <source>
        <dbReference type="EMBL" id="KAK4102550.1"/>
    </source>
</evidence>
<dbReference type="AlphaFoldDB" id="A0AAN6T2C7"/>
<protein>
    <submittedName>
        <fullName evidence="1">Uncharacterized protein</fullName>
    </submittedName>
</protein>
<gene>
    <name evidence="1" type="ORF">N658DRAFT_485340</name>
</gene>
<sequence>MHTSLLDDIPIELLARVAEYVGLAHRPSLLSFALASKCCHSVAKRLFFHTIRFSVSTATQLEVDVGECTSILERNASFSDVRILLITGHGWNKNGRTDTLPSAQAGRLGTRSWSFGLPLSVDEIVDGDKDRLQGLERRSALVPSRRHRDRSDRTSPDITILMDTAWQALVGLVRRLQGLGDVLYAVPSQLPPPCLVQVLPQYQPHCRLHVFTFSLRSLHLSATDPHRLALVTTPCLHGIWVRYTIGYDYDDQPDHHFEAVYCMVRGLAPNLKEVHLFQERFDEWSYEDAGTPLAPLPPSDEGFTSVGKDLARMPDRLESLGLGLHRHPTESRLVLYKDVVEQWAATTQLSCLRDLRISRAVSERALLSLLGVKGFPSLTTLLFTCAERQDPGYYDDVKQFIQCLPQLSSLEVIEWPANVSLTDALPPGLRELWLRPQDVLDQNLSEAAIAELAARCPRIGTLAVTIRRSRGDAAEVALYQALGRFANLRRLDLTLDASPPAWFQVRPPDKGVYYQMDTHADPSFDDFDRQHLRGELRPYRNGHLRDVFVNTAVDETLARAIFETICAASAAPALERVVIQPDRAEAFPQRDPGSPLRSGGLSPFVLALGRRWLLERDVRDDARHVVHAREIDGERRLRLKGSDLRQNSYWGASYMSIFRRIWPEGPDASANWYDDWRSWPLAETA</sequence>
<proteinExistence type="predicted"/>
<keyword evidence="2" id="KW-1185">Reference proteome</keyword>
<comment type="caution">
    <text evidence="1">The sequence shown here is derived from an EMBL/GenBank/DDBJ whole genome shotgun (WGS) entry which is preliminary data.</text>
</comment>